<reference evidence="1" key="1">
    <citation type="journal article" date="2014" name="Int. J. Syst. Evol. Microbiol.">
        <title>Complete genome sequence of Corynebacterium casei LMG S-19264T (=DSM 44701T), isolated from a smear-ripened cheese.</title>
        <authorList>
            <consortium name="US DOE Joint Genome Institute (JGI-PGF)"/>
            <person name="Walter F."/>
            <person name="Albersmeier A."/>
            <person name="Kalinowski J."/>
            <person name="Ruckert C."/>
        </authorList>
    </citation>
    <scope>NUCLEOTIDE SEQUENCE</scope>
    <source>
        <strain evidence="1">JCM 12289</strain>
    </source>
</reference>
<dbReference type="Proteomes" id="UP000830542">
    <property type="component" value="Plasmid unnamed4"/>
</dbReference>
<dbReference type="EMBL" id="CP095009">
    <property type="protein sequence ID" value="UOO97435.1"/>
    <property type="molecule type" value="Genomic_DNA"/>
</dbReference>
<evidence type="ECO:0000313" key="4">
    <source>
        <dbReference type="Proteomes" id="UP001500962"/>
    </source>
</evidence>
<keyword evidence="3" id="KW-1185">Reference proteome</keyword>
<sequence length="124" mass="14466">MNENEDFERAASEWGVDFNGAFLFEIHPDENYDGEPLYFFVDLVDGKCTRAQQIDAPTSENFGFRYYGPATHWKHLIRGDVDAAEGRREEKFELDGDIQKILQYSEAIQFMTENAQCIDTEFEY</sequence>
<dbReference type="Proteomes" id="UP001500962">
    <property type="component" value="Unassembled WGS sequence"/>
</dbReference>
<reference evidence="1" key="3">
    <citation type="submission" date="2023-12" db="EMBL/GenBank/DDBJ databases">
        <authorList>
            <person name="Sun Q."/>
            <person name="Inoue M."/>
        </authorList>
    </citation>
    <scope>NUCLEOTIDE SEQUENCE</scope>
    <source>
        <strain evidence="1">JCM 12289</strain>
    </source>
</reference>
<dbReference type="RefSeq" id="WP_244707067.1">
    <property type="nucleotide sequence ID" value="NZ_BAAADN010000068.1"/>
</dbReference>
<dbReference type="GeneID" id="71763850"/>
<name>A0AAV3SL64_HALDO</name>
<dbReference type="EMBL" id="BAAADN010000068">
    <property type="protein sequence ID" value="GAA0474014.1"/>
    <property type="molecule type" value="Genomic_DNA"/>
</dbReference>
<protein>
    <submittedName>
        <fullName evidence="2">Sterol carrier protein</fullName>
    </submittedName>
</protein>
<dbReference type="AlphaFoldDB" id="A0AAV3SL64"/>
<gene>
    <name evidence="1" type="ORF">GCM10008985_33340</name>
    <name evidence="2" type="ORF">MUK72_18340</name>
</gene>
<dbReference type="InterPro" id="IPR036527">
    <property type="entry name" value="SCP2_sterol-bd_dom_sf"/>
</dbReference>
<evidence type="ECO:0000313" key="1">
    <source>
        <dbReference type="EMBL" id="GAA0474014.1"/>
    </source>
</evidence>
<evidence type="ECO:0000313" key="3">
    <source>
        <dbReference type="Proteomes" id="UP000830542"/>
    </source>
</evidence>
<dbReference type="KEGG" id="hdo:MUK72_18340"/>
<proteinExistence type="predicted"/>
<dbReference type="Gene3D" id="3.30.1050.10">
    <property type="entry name" value="SCP2 sterol-binding domain"/>
    <property type="match status" value="1"/>
</dbReference>
<dbReference type="SUPFAM" id="SSF55718">
    <property type="entry name" value="SCP-like"/>
    <property type="match status" value="1"/>
</dbReference>
<geneLocation type="plasmid" evidence="2 3">
    <name>unnamed4</name>
</geneLocation>
<accession>A0AAV3SL64</accession>
<organism evidence="1 4">
    <name type="scientific">Halococcus dombrowskii</name>
    <dbReference type="NCBI Taxonomy" id="179637"/>
    <lineage>
        <taxon>Archaea</taxon>
        <taxon>Methanobacteriati</taxon>
        <taxon>Methanobacteriota</taxon>
        <taxon>Stenosarchaea group</taxon>
        <taxon>Halobacteria</taxon>
        <taxon>Halobacteriales</taxon>
        <taxon>Halococcaceae</taxon>
        <taxon>Halococcus</taxon>
    </lineage>
</organism>
<reference evidence="2" key="2">
    <citation type="submission" date="2022-04" db="EMBL/GenBank/DDBJ databases">
        <title>Sequencing and genomic assembly of Halococcus dombrowskii.</title>
        <authorList>
            <person name="Lim S.W."/>
            <person name="MacLea K.S."/>
        </authorList>
    </citation>
    <scope>NUCLEOTIDE SEQUENCE</scope>
    <source>
        <strain evidence="2">H4</strain>
        <plasmid evidence="2">unnamed4</plasmid>
    </source>
</reference>
<evidence type="ECO:0000313" key="2">
    <source>
        <dbReference type="EMBL" id="UOO97435.1"/>
    </source>
</evidence>
<keyword evidence="2" id="KW-0614">Plasmid</keyword>